<dbReference type="EMBL" id="UINC01005131">
    <property type="protein sequence ID" value="SVA19291.1"/>
    <property type="molecule type" value="Genomic_DNA"/>
</dbReference>
<name>A0A381TV20_9ZZZZ</name>
<dbReference type="AlphaFoldDB" id="A0A381TV20"/>
<accession>A0A381TV20</accession>
<proteinExistence type="predicted"/>
<sequence>MYRDPVKDLWGAELWDSVLADWPGNGLPGVRLFADAYRWLFAERVSYALGFAI</sequence>
<protein>
    <submittedName>
        <fullName evidence="1">Uncharacterized protein</fullName>
    </submittedName>
</protein>
<reference evidence="1" key="1">
    <citation type="submission" date="2018-05" db="EMBL/GenBank/DDBJ databases">
        <authorList>
            <person name="Lanie J.A."/>
            <person name="Ng W.-L."/>
            <person name="Kazmierczak K.M."/>
            <person name="Andrzejewski T.M."/>
            <person name="Davidsen T.M."/>
            <person name="Wayne K.J."/>
            <person name="Tettelin H."/>
            <person name="Glass J.I."/>
            <person name="Rusch D."/>
            <person name="Podicherti R."/>
            <person name="Tsui H.-C.T."/>
            <person name="Winkler M.E."/>
        </authorList>
    </citation>
    <scope>NUCLEOTIDE SEQUENCE</scope>
</reference>
<gene>
    <name evidence="1" type="ORF">METZ01_LOCUS72145</name>
</gene>
<evidence type="ECO:0000313" key="1">
    <source>
        <dbReference type="EMBL" id="SVA19291.1"/>
    </source>
</evidence>
<organism evidence="1">
    <name type="scientific">marine metagenome</name>
    <dbReference type="NCBI Taxonomy" id="408172"/>
    <lineage>
        <taxon>unclassified sequences</taxon>
        <taxon>metagenomes</taxon>
        <taxon>ecological metagenomes</taxon>
    </lineage>
</organism>